<evidence type="ECO:0000313" key="2">
    <source>
        <dbReference type="Proteomes" id="UP001470230"/>
    </source>
</evidence>
<name>A0ABR2GYU6_9EUKA</name>
<evidence type="ECO:0000313" key="1">
    <source>
        <dbReference type="EMBL" id="KAK8839085.1"/>
    </source>
</evidence>
<dbReference type="Proteomes" id="UP001470230">
    <property type="component" value="Unassembled WGS sequence"/>
</dbReference>
<organism evidence="1 2">
    <name type="scientific">Tritrichomonas musculus</name>
    <dbReference type="NCBI Taxonomy" id="1915356"/>
    <lineage>
        <taxon>Eukaryota</taxon>
        <taxon>Metamonada</taxon>
        <taxon>Parabasalia</taxon>
        <taxon>Tritrichomonadida</taxon>
        <taxon>Tritrichomonadidae</taxon>
        <taxon>Tritrichomonas</taxon>
    </lineage>
</organism>
<dbReference type="EMBL" id="JAPFFF010000053">
    <property type="protein sequence ID" value="KAK8839085.1"/>
    <property type="molecule type" value="Genomic_DNA"/>
</dbReference>
<proteinExistence type="predicted"/>
<dbReference type="PANTHER" id="PTHR24159">
    <property type="match status" value="1"/>
</dbReference>
<dbReference type="SUPFAM" id="SSF48403">
    <property type="entry name" value="Ankyrin repeat"/>
    <property type="match status" value="1"/>
</dbReference>
<protein>
    <recommendedName>
        <fullName evidence="3">DUF3447 domain-containing protein</fullName>
    </recommendedName>
</protein>
<evidence type="ECO:0008006" key="3">
    <source>
        <dbReference type="Google" id="ProtNLM"/>
    </source>
</evidence>
<sequence length="577" mass="69229">MNFVKIKNDVNDFLLLNKDRYEILSKFQDILDNLSLTSYDDVIQFFEIHSDFFFKNHSNAIFFFFNIIRTAQFNFKEMELYLDICIYFQIQLKASAITESELIIICMEFPNAINYFFSRNFFQISSIIELSAIYPNLFINFLPEIEEYDPKYAKMREENLVIDRNDISFYNFVKFNPEKHVINRSLNYHPSSLHKVIREDDFDKFQIILSRNNYSINHKIEYSPYERSRMIEKEMSLIQIAAVYGSLTIFKFLWIQKRIIISKNLLSYAYFGYNYEIIHLCEQRCSYRRVYIQPFLFHHNDLLNYYIENFGNNIHECNKVIKNILTNYKEEEEEDNYYQILNSDNLKNAIFAFNFDIIKSCLHKIVFIVNNIELNFNLNFKYDSFLKSSKFDIELFKFLYNQAMVSHNYEFDQRVNFLYNLMKYNGNDAFKIVLNDEKNKENVLFILRNSFKMNHDIANFILDKMKNGEMIIDKDEIEFNDVLSAIQYYNENIVAKLISLKDFFNEKENISKFVSQLLKSVSVKMMNSLFIRLSSILQKSVLFQMKDLFNDDDSIEIRSLINDILSNGENISYEQTN</sequence>
<dbReference type="InterPro" id="IPR036770">
    <property type="entry name" value="Ankyrin_rpt-contain_sf"/>
</dbReference>
<dbReference type="PANTHER" id="PTHR24159:SF5">
    <property type="entry name" value="ANK_REP_REGION DOMAIN-CONTAINING PROTEIN"/>
    <property type="match status" value="1"/>
</dbReference>
<keyword evidence="2" id="KW-1185">Reference proteome</keyword>
<accession>A0ABR2GYU6</accession>
<comment type="caution">
    <text evidence="1">The sequence shown here is derived from an EMBL/GenBank/DDBJ whole genome shotgun (WGS) entry which is preliminary data.</text>
</comment>
<reference evidence="1 2" key="1">
    <citation type="submission" date="2024-04" db="EMBL/GenBank/DDBJ databases">
        <title>Tritrichomonas musculus Genome.</title>
        <authorList>
            <person name="Alves-Ferreira E."/>
            <person name="Grigg M."/>
            <person name="Lorenzi H."/>
            <person name="Galac M."/>
        </authorList>
    </citation>
    <scope>NUCLEOTIDE SEQUENCE [LARGE SCALE GENOMIC DNA]</scope>
    <source>
        <strain evidence="1 2">EAF2021</strain>
    </source>
</reference>
<gene>
    <name evidence="1" type="ORF">M9Y10_032555</name>
</gene>